<accession>A0ABV6X2F3</accession>
<evidence type="ECO:0000313" key="4">
    <source>
        <dbReference type="Proteomes" id="UP001592530"/>
    </source>
</evidence>
<dbReference type="Proteomes" id="UP001592530">
    <property type="component" value="Unassembled WGS sequence"/>
</dbReference>
<keyword evidence="2" id="KW-0472">Membrane</keyword>
<evidence type="ECO:0000256" key="2">
    <source>
        <dbReference type="SAM" id="Phobius"/>
    </source>
</evidence>
<evidence type="ECO:0000256" key="1">
    <source>
        <dbReference type="SAM" id="MobiDB-lite"/>
    </source>
</evidence>
<keyword evidence="2" id="KW-0812">Transmembrane</keyword>
<feature type="transmembrane region" description="Helical" evidence="2">
    <location>
        <begin position="177"/>
        <end position="195"/>
    </location>
</feature>
<feature type="region of interest" description="Disordered" evidence="1">
    <location>
        <begin position="204"/>
        <end position="246"/>
    </location>
</feature>
<sequence length="246" mass="26645">MSPDELVRALLRRWYVLALAMLLTLAGCYHVLRPTQLYLSSAVIVLKPPVTGNQPNQFANLQPTLAAVSYAVIQQMESPAGVRELTAAGVHGTYHLVPRNSGTSATPKYLIPTVQVQSELTDPAEADRIVQKIIGVYGVHVQSLQAEHRITAASAMSVDLLVPPNAVAVHGTKSRGLVGTLLLGGLCGVLAALWTDRYALRRRRRRQDAADGTAADGTEHQMPRRSQDFHQNHSRTRSTTAESTSG</sequence>
<gene>
    <name evidence="3" type="ORF">ACEZDB_17145</name>
</gene>
<reference evidence="3 4" key="1">
    <citation type="submission" date="2024-09" db="EMBL/GenBank/DDBJ databases">
        <authorList>
            <person name="Lee S.D."/>
        </authorList>
    </citation>
    <scope>NUCLEOTIDE SEQUENCE [LARGE SCALE GENOMIC DNA]</scope>
    <source>
        <strain evidence="3 4">N1-3</strain>
    </source>
</reference>
<dbReference type="RefSeq" id="WP_380554138.1">
    <property type="nucleotide sequence ID" value="NZ_JBHEZY010000006.1"/>
</dbReference>
<comment type="caution">
    <text evidence="3">The sequence shown here is derived from an EMBL/GenBank/DDBJ whole genome shotgun (WGS) entry which is preliminary data.</text>
</comment>
<feature type="compositionally biased region" description="Basic and acidic residues" evidence="1">
    <location>
        <begin position="217"/>
        <end position="231"/>
    </location>
</feature>
<name>A0ABV6X2F3_9ACTN</name>
<evidence type="ECO:0000313" key="3">
    <source>
        <dbReference type="EMBL" id="MFC1432377.1"/>
    </source>
</evidence>
<feature type="compositionally biased region" description="Low complexity" evidence="1">
    <location>
        <begin position="237"/>
        <end position="246"/>
    </location>
</feature>
<dbReference type="EMBL" id="JBHEZY010000006">
    <property type="protein sequence ID" value="MFC1432377.1"/>
    <property type="molecule type" value="Genomic_DNA"/>
</dbReference>
<feature type="transmembrane region" description="Helical" evidence="2">
    <location>
        <begin position="12"/>
        <end position="32"/>
    </location>
</feature>
<proteinExistence type="predicted"/>
<evidence type="ECO:0008006" key="5">
    <source>
        <dbReference type="Google" id="ProtNLM"/>
    </source>
</evidence>
<protein>
    <recommendedName>
        <fullName evidence="5">Capsular polysaccharide biosynthesis protein</fullName>
    </recommendedName>
</protein>
<keyword evidence="2" id="KW-1133">Transmembrane helix</keyword>
<organism evidence="3 4">
    <name type="scientific">Streptacidiphilus alkalitolerans</name>
    <dbReference type="NCBI Taxonomy" id="3342712"/>
    <lineage>
        <taxon>Bacteria</taxon>
        <taxon>Bacillati</taxon>
        <taxon>Actinomycetota</taxon>
        <taxon>Actinomycetes</taxon>
        <taxon>Kitasatosporales</taxon>
        <taxon>Streptomycetaceae</taxon>
        <taxon>Streptacidiphilus</taxon>
    </lineage>
</organism>